<keyword evidence="8" id="KW-0732">Signal</keyword>
<feature type="region of interest" description="Disordered" evidence="6">
    <location>
        <begin position="607"/>
        <end position="659"/>
    </location>
</feature>
<dbReference type="RefSeq" id="XP_035660207.1">
    <property type="nucleotide sequence ID" value="XM_035804314.1"/>
</dbReference>
<dbReference type="SMART" id="SM00408">
    <property type="entry name" value="IGc2"/>
    <property type="match status" value="1"/>
</dbReference>
<dbReference type="GO" id="GO:0007165">
    <property type="term" value="P:signal transduction"/>
    <property type="evidence" value="ECO:0007669"/>
    <property type="project" value="InterPro"/>
</dbReference>
<dbReference type="GO" id="GO:0016020">
    <property type="term" value="C:membrane"/>
    <property type="evidence" value="ECO:0007669"/>
    <property type="project" value="UniProtKB-SubCell"/>
</dbReference>
<keyword evidence="4" id="KW-0325">Glycoprotein</keyword>
<reference evidence="11" key="1">
    <citation type="journal article" date="2020" name="Nat. Ecol. Evol.">
        <title>Deeply conserved synteny resolves early events in vertebrate evolution.</title>
        <authorList>
            <person name="Simakov O."/>
            <person name="Marletaz F."/>
            <person name="Yue J.X."/>
            <person name="O'Connell B."/>
            <person name="Jenkins J."/>
            <person name="Brandt A."/>
            <person name="Calef R."/>
            <person name="Tung C.H."/>
            <person name="Huang T.K."/>
            <person name="Schmutz J."/>
            <person name="Satoh N."/>
            <person name="Yu J.K."/>
            <person name="Putnam N.H."/>
            <person name="Green R.E."/>
            <person name="Rokhsar D.S."/>
        </authorList>
    </citation>
    <scope>NUCLEOTIDE SEQUENCE [LARGE SCALE GENOMIC DNA]</scope>
    <source>
        <strain evidence="11">S238N-H82</strain>
    </source>
</reference>
<keyword evidence="7" id="KW-1133">Transmembrane helix</keyword>
<evidence type="ECO:0000256" key="7">
    <source>
        <dbReference type="SAM" id="Phobius"/>
    </source>
</evidence>
<evidence type="ECO:0000256" key="5">
    <source>
        <dbReference type="ARBA" id="ARBA00023319"/>
    </source>
</evidence>
<gene>
    <name evidence="12" type="primary">LOC118404929</name>
</gene>
<dbReference type="Pfam" id="PF13927">
    <property type="entry name" value="Ig_3"/>
    <property type="match status" value="1"/>
</dbReference>
<dbReference type="PROSITE" id="PS50835">
    <property type="entry name" value="IG_LIKE"/>
    <property type="match status" value="1"/>
</dbReference>
<dbReference type="InterPro" id="IPR003599">
    <property type="entry name" value="Ig_sub"/>
</dbReference>
<feature type="compositionally biased region" description="Polar residues" evidence="6">
    <location>
        <begin position="516"/>
        <end position="532"/>
    </location>
</feature>
<feature type="compositionally biased region" description="Polar residues" evidence="6">
    <location>
        <begin position="607"/>
        <end position="639"/>
    </location>
</feature>
<reference evidence="12" key="2">
    <citation type="submission" date="2025-08" db="UniProtKB">
        <authorList>
            <consortium name="RefSeq"/>
        </authorList>
    </citation>
    <scope>IDENTIFICATION</scope>
    <source>
        <strain evidence="12">S238N-H82</strain>
        <tissue evidence="12">Testes</tissue>
    </source>
</reference>
<dbReference type="PANTHER" id="PTHR11640:SF164">
    <property type="entry name" value="MAM DOMAIN-CONTAINING GLYCOSYLPHOSPHATIDYLINOSITOL ANCHOR PROTEIN 1"/>
    <property type="match status" value="1"/>
</dbReference>
<feature type="compositionally biased region" description="Basic and acidic residues" evidence="6">
    <location>
        <begin position="487"/>
        <end position="497"/>
    </location>
</feature>
<feature type="compositionally biased region" description="Basic and acidic residues" evidence="6">
    <location>
        <begin position="376"/>
        <end position="390"/>
    </location>
</feature>
<evidence type="ECO:0000259" key="9">
    <source>
        <dbReference type="PROSITE" id="PS50017"/>
    </source>
</evidence>
<dbReference type="Gene3D" id="1.10.533.10">
    <property type="entry name" value="Death Domain, Fas"/>
    <property type="match status" value="1"/>
</dbReference>
<proteinExistence type="predicted"/>
<dbReference type="InterPro" id="IPR051275">
    <property type="entry name" value="Cell_adhesion_signaling"/>
</dbReference>
<feature type="compositionally biased region" description="Low complexity" evidence="6">
    <location>
        <begin position="580"/>
        <end position="593"/>
    </location>
</feature>
<dbReference type="InterPro" id="IPR000488">
    <property type="entry name" value="Death_dom"/>
</dbReference>
<feature type="compositionally biased region" description="Polar residues" evidence="6">
    <location>
        <begin position="550"/>
        <end position="571"/>
    </location>
</feature>
<dbReference type="KEGG" id="bfo:118404929"/>
<organism evidence="11 12">
    <name type="scientific">Branchiostoma floridae</name>
    <name type="common">Florida lancelet</name>
    <name type="synonym">Amphioxus</name>
    <dbReference type="NCBI Taxonomy" id="7739"/>
    <lineage>
        <taxon>Eukaryota</taxon>
        <taxon>Metazoa</taxon>
        <taxon>Chordata</taxon>
        <taxon>Cephalochordata</taxon>
        <taxon>Leptocardii</taxon>
        <taxon>Amphioxiformes</taxon>
        <taxon>Branchiostomatidae</taxon>
        <taxon>Branchiostoma</taxon>
    </lineage>
</organism>
<dbReference type="PROSITE" id="PS50017">
    <property type="entry name" value="DEATH_DOMAIN"/>
    <property type="match status" value="1"/>
</dbReference>
<feature type="transmembrane region" description="Helical" evidence="7">
    <location>
        <begin position="348"/>
        <end position="371"/>
    </location>
</feature>
<keyword evidence="2 7" id="KW-0472">Membrane</keyword>
<dbReference type="InterPro" id="IPR007110">
    <property type="entry name" value="Ig-like_dom"/>
</dbReference>
<feature type="region of interest" description="Disordered" evidence="6">
    <location>
        <begin position="455"/>
        <end position="593"/>
    </location>
</feature>
<evidence type="ECO:0000256" key="3">
    <source>
        <dbReference type="ARBA" id="ARBA00023157"/>
    </source>
</evidence>
<keyword evidence="5" id="KW-0393">Immunoglobulin domain</keyword>
<feature type="region of interest" description="Disordered" evidence="6">
    <location>
        <begin position="376"/>
        <end position="399"/>
    </location>
</feature>
<feature type="signal peptide" evidence="8">
    <location>
        <begin position="1"/>
        <end position="35"/>
    </location>
</feature>
<evidence type="ECO:0000313" key="11">
    <source>
        <dbReference type="Proteomes" id="UP000001554"/>
    </source>
</evidence>
<dbReference type="SMART" id="SM00409">
    <property type="entry name" value="IG"/>
    <property type="match status" value="3"/>
</dbReference>
<accession>A0A9J7HL92</accession>
<name>A0A9J7HL92_BRAFL</name>
<evidence type="ECO:0000256" key="2">
    <source>
        <dbReference type="ARBA" id="ARBA00023136"/>
    </source>
</evidence>
<dbReference type="InterPro" id="IPR011029">
    <property type="entry name" value="DEATH-like_dom_sf"/>
</dbReference>
<evidence type="ECO:0000256" key="1">
    <source>
        <dbReference type="ARBA" id="ARBA00004479"/>
    </source>
</evidence>
<evidence type="ECO:0000256" key="4">
    <source>
        <dbReference type="ARBA" id="ARBA00023180"/>
    </source>
</evidence>
<feature type="domain" description="Ig-like" evidence="10">
    <location>
        <begin position="231"/>
        <end position="314"/>
    </location>
</feature>
<dbReference type="PANTHER" id="PTHR11640">
    <property type="entry name" value="NEPHRIN"/>
    <property type="match status" value="1"/>
</dbReference>
<dbReference type="OrthoDB" id="6431884at2759"/>
<evidence type="ECO:0000256" key="6">
    <source>
        <dbReference type="SAM" id="MobiDB-lite"/>
    </source>
</evidence>
<feature type="compositionally biased region" description="Low complexity" evidence="6">
    <location>
        <begin position="465"/>
        <end position="484"/>
    </location>
</feature>
<protein>
    <submittedName>
        <fullName evidence="12">Uncharacterized protein LOC118404929</fullName>
    </submittedName>
</protein>
<evidence type="ECO:0000259" key="10">
    <source>
        <dbReference type="PROSITE" id="PS50835"/>
    </source>
</evidence>
<dbReference type="AlphaFoldDB" id="A0A9J7HL92"/>
<keyword evidence="11" id="KW-1185">Reference proteome</keyword>
<dbReference type="Proteomes" id="UP000001554">
    <property type="component" value="Chromosome 17"/>
</dbReference>
<dbReference type="InterPro" id="IPR003598">
    <property type="entry name" value="Ig_sub2"/>
</dbReference>
<keyword evidence="3" id="KW-1015">Disulfide bond</keyword>
<evidence type="ECO:0000313" key="12">
    <source>
        <dbReference type="RefSeq" id="XP_035660207.1"/>
    </source>
</evidence>
<feature type="domain" description="Death" evidence="9">
    <location>
        <begin position="737"/>
        <end position="811"/>
    </location>
</feature>
<evidence type="ECO:0000256" key="8">
    <source>
        <dbReference type="SAM" id="SignalP"/>
    </source>
</evidence>
<dbReference type="Gene3D" id="2.60.40.10">
    <property type="entry name" value="Immunoglobulins"/>
    <property type="match status" value="2"/>
</dbReference>
<keyword evidence="7" id="KW-0812">Transmembrane</keyword>
<comment type="subcellular location">
    <subcellularLocation>
        <location evidence="1">Membrane</location>
        <topology evidence="1">Single-pass type I membrane protein</topology>
    </subcellularLocation>
</comment>
<sequence>MADTEMGTGQRSSQRQAYMVWSCLLVLLATTTVLGEDKNESFSIIVKEGEDVILNNCTSQDQGVIWTYKKPGAASYTPQSCPQECDNRCQGRDDVINLPAVSRTCGGSYQYVSSGDDAGIRWKCTYHLQVHYLPLPVNIRNPTPAVFENDRVAITCQTDDLGNPPASFTSPDFPPTSGSEPSTTQIIQSANRDDNGTTFTCTLEYEGQDQNAEAFTRTYEETTSLIVYYLPREVTIKVHNNNATLEEGDNVILECVFGDSYPRPSVTWWKNGRKLPGETSTTLELRSLKVVDKGEYMCDTTVNALGQERSKRSAAVFLNVTGTPNTGTGPPIVPSALPFTSGLPVSTIGTIAGVAGVLLLVVIAIASVICIRQKRRNPDRGGEEQIDGRHSNVRYQPNGGCQIGQDVRPLLGNSIAADQDFSHRSSNSSHSNGAKGHKIIIECRDAKIYQSQACDAESLETPSEPSMQLSTLSPSSLPYDTSSSVEPRSDTTPKRAPSDLSLTNEKLPYHRHESSNNDLSQDTRSPDMSPTSEKLLYQKEDSSSGGYPKTVTSTEGGDHTSFSLSSNLEESTNPKRTADSSDPLSLQSHSSLPDNLNVADMISIDSDNASRQTNSNPNILDNGTSNITGVPADSNNLNKPVNKPQPDKSSAIKNLSESSESMEESIVLLGAGGTDQEDPPPMNEDVDSLREKGDEVAITIDLMLKKTPLKTDHLGVSFLRLTELYVNLSYAGHGLNDWKMFAHKLGLDSLHIQVIDGCSSKHNLKPAEIVVYHWQRMADREGSIPCSKEKLREILEEIERHDLIAILDGEQ</sequence>
<feature type="chain" id="PRO_5039921316" evidence="8">
    <location>
        <begin position="36"/>
        <end position="811"/>
    </location>
</feature>
<dbReference type="SUPFAM" id="SSF47986">
    <property type="entry name" value="DEATH domain"/>
    <property type="match status" value="1"/>
</dbReference>
<dbReference type="GeneID" id="118404929"/>
<dbReference type="InterPro" id="IPR013783">
    <property type="entry name" value="Ig-like_fold"/>
</dbReference>
<dbReference type="InterPro" id="IPR036179">
    <property type="entry name" value="Ig-like_dom_sf"/>
</dbReference>
<dbReference type="SUPFAM" id="SSF48726">
    <property type="entry name" value="Immunoglobulin"/>
    <property type="match status" value="1"/>
</dbReference>